<organism evidence="4 5">
    <name type="scientific">Vitrella brassicaformis (strain CCMP3155)</name>
    <dbReference type="NCBI Taxonomy" id="1169540"/>
    <lineage>
        <taxon>Eukaryota</taxon>
        <taxon>Sar</taxon>
        <taxon>Alveolata</taxon>
        <taxon>Colpodellida</taxon>
        <taxon>Vitrellaceae</taxon>
        <taxon>Vitrella</taxon>
    </lineage>
</organism>
<dbReference type="PANTHER" id="PTHR33598">
    <property type="entry name" value="OS02G0833400 PROTEIN"/>
    <property type="match status" value="1"/>
</dbReference>
<feature type="region of interest" description="Disordered" evidence="2">
    <location>
        <begin position="1"/>
        <end position="22"/>
    </location>
</feature>
<gene>
    <name evidence="4" type="ORF">Vbra_22664</name>
</gene>
<evidence type="ECO:0000313" key="5">
    <source>
        <dbReference type="Proteomes" id="UP000041254"/>
    </source>
</evidence>
<dbReference type="Proteomes" id="UP000041254">
    <property type="component" value="Unassembled WGS sequence"/>
</dbReference>
<evidence type="ECO:0000256" key="1">
    <source>
        <dbReference type="SAM" id="Coils"/>
    </source>
</evidence>
<keyword evidence="1" id="KW-0175">Coiled coil</keyword>
<accession>A0A0G4G3F7</accession>
<feature type="transmembrane region" description="Helical" evidence="3">
    <location>
        <begin position="40"/>
        <end position="61"/>
    </location>
</feature>
<evidence type="ECO:0000313" key="4">
    <source>
        <dbReference type="EMBL" id="CEM22791.1"/>
    </source>
</evidence>
<feature type="compositionally biased region" description="Basic residues" evidence="2">
    <location>
        <begin position="275"/>
        <end position="292"/>
    </location>
</feature>
<name>A0A0G4G3F7_VITBC</name>
<feature type="region of interest" description="Disordered" evidence="2">
    <location>
        <begin position="83"/>
        <end position="122"/>
    </location>
</feature>
<feature type="region of interest" description="Disordered" evidence="2">
    <location>
        <begin position="271"/>
        <end position="310"/>
    </location>
</feature>
<feature type="compositionally biased region" description="Low complexity" evidence="2">
    <location>
        <begin position="83"/>
        <end position="95"/>
    </location>
</feature>
<feature type="coiled-coil region" evidence="1">
    <location>
        <begin position="316"/>
        <end position="350"/>
    </location>
</feature>
<keyword evidence="3" id="KW-0812">Transmembrane</keyword>
<dbReference type="AlphaFoldDB" id="A0A0G4G3F7"/>
<dbReference type="OrthoDB" id="4115at2759"/>
<reference evidence="4 5" key="1">
    <citation type="submission" date="2014-11" db="EMBL/GenBank/DDBJ databases">
        <authorList>
            <person name="Zhu J."/>
            <person name="Qi W."/>
            <person name="Song R."/>
        </authorList>
    </citation>
    <scope>NUCLEOTIDE SEQUENCE [LARGE SCALE GENOMIC DNA]</scope>
</reference>
<keyword evidence="3" id="KW-0472">Membrane</keyword>
<dbReference type="EMBL" id="CDMY01000558">
    <property type="protein sequence ID" value="CEM22791.1"/>
    <property type="molecule type" value="Genomic_DNA"/>
</dbReference>
<dbReference type="Pfam" id="PF05542">
    <property type="entry name" value="DUF760"/>
    <property type="match status" value="2"/>
</dbReference>
<evidence type="ECO:0000256" key="3">
    <source>
        <dbReference type="SAM" id="Phobius"/>
    </source>
</evidence>
<keyword evidence="5" id="KW-1185">Reference proteome</keyword>
<sequence length="462" mass="50979">MTQQRRGTPSAATRPPLSAFPRDEHSILNRRCSLTRQMRLLICFVLGSLSLVICSSARSALPRRRWSRAASSPSSFLSPPLPSLSAFSSSSAGSQADRRRRPTRQPPHASFKFSDEGLEDDEKEEGNLLDELMSQSQPVRWDLPLAGAHGGDNNTVFGGSFAGKAAGEFDLPLSLEDSENEFFRQIAQWSPRDLTQSFMAGASPQAKEVAISTVRGFLGTIPKFSLETTVLTTGERLAALIWQVCMAGYILKHAEYRYRLSGAMEEADVAEGRPKAKAQKKKGPSSSGKKKGGGKEPASEATGTISLTTSDGRTVEADVSEYVRELEAERDALKQRLSRLSRRIDRQRELSKADEEGRVVMRRSGEYGKGSEAAELMAYMKMYLKRRSAEVTNLPDDLVEAIKQLTKSVLLGMGGARSRDARAETILQQTGTSLAQLCLWQIAIGYKLRELEMNQELRQPRD</sequence>
<dbReference type="InParanoid" id="A0A0G4G3F7"/>
<dbReference type="VEuPathDB" id="CryptoDB:Vbra_22664"/>
<dbReference type="PhylomeDB" id="A0A0G4G3F7"/>
<evidence type="ECO:0008006" key="6">
    <source>
        <dbReference type="Google" id="ProtNLM"/>
    </source>
</evidence>
<evidence type="ECO:0000256" key="2">
    <source>
        <dbReference type="SAM" id="MobiDB-lite"/>
    </source>
</evidence>
<keyword evidence="3" id="KW-1133">Transmembrane helix</keyword>
<protein>
    <recommendedName>
        <fullName evidence="6">Transmembrane protein</fullName>
    </recommendedName>
</protein>
<proteinExistence type="predicted"/>
<feature type="compositionally biased region" description="Polar residues" evidence="2">
    <location>
        <begin position="1"/>
        <end position="11"/>
    </location>
</feature>
<dbReference type="InterPro" id="IPR008479">
    <property type="entry name" value="DUF760"/>
</dbReference>
<dbReference type="PANTHER" id="PTHR33598:SF4">
    <property type="entry name" value="OS02G0833400 PROTEIN"/>
    <property type="match status" value="1"/>
</dbReference>